<evidence type="ECO:0000313" key="21">
    <source>
        <dbReference type="EMBL" id="PTG70635.1"/>
    </source>
</evidence>
<evidence type="ECO:0000256" key="12">
    <source>
        <dbReference type="ARBA" id="ARBA00022801"/>
    </source>
</evidence>
<dbReference type="InterPro" id="IPR036397">
    <property type="entry name" value="RNaseH_sf"/>
</dbReference>
<evidence type="ECO:0000256" key="7">
    <source>
        <dbReference type="ARBA" id="ARBA00019179"/>
    </source>
</evidence>
<dbReference type="SUPFAM" id="SSF53098">
    <property type="entry name" value="Ribonuclease H-like"/>
    <property type="match status" value="1"/>
</dbReference>
<comment type="subcellular location">
    <subcellularLocation>
        <location evidence="4 14">Cytoplasm</location>
    </subcellularLocation>
</comment>
<evidence type="ECO:0000259" key="17">
    <source>
        <dbReference type="PROSITE" id="PS51975"/>
    </source>
</evidence>
<dbReference type="GO" id="GO:0006298">
    <property type="term" value="P:mismatch repair"/>
    <property type="evidence" value="ECO:0007669"/>
    <property type="project" value="TreeGrafter"/>
</dbReference>
<reference evidence="22 23" key="1">
    <citation type="journal article" date="2016" name="Front. Microbiol.">
        <title>Comprehensive Phylogenetic Analysis of Bovine Non-aureus Staphylococci Species Based on Whole-Genome Sequencing.</title>
        <authorList>
            <person name="Naushad S."/>
            <person name="Barkema H.W."/>
            <person name="Luby C."/>
            <person name="Condas L.A."/>
            <person name="Nobrega D.B."/>
            <person name="Carson D.A."/>
            <person name="De Buck J."/>
        </authorList>
    </citation>
    <scope>NUCLEOTIDE SEQUENCE [LARGE SCALE GENOMIC DNA]</scope>
    <source>
        <strain evidence="20 23">SNUC 105</strain>
        <strain evidence="21 22">SNUC 1363</strain>
        <strain evidence="19 24">SNUC 505</strain>
    </source>
</reference>
<evidence type="ECO:0000256" key="5">
    <source>
        <dbReference type="ARBA" id="ARBA00007383"/>
    </source>
</evidence>
<comment type="similarity">
    <text evidence="5 14 16">Belongs to the RNase HII family.</text>
</comment>
<evidence type="ECO:0000256" key="1">
    <source>
        <dbReference type="ARBA" id="ARBA00000077"/>
    </source>
</evidence>
<evidence type="ECO:0000313" key="25">
    <source>
        <dbReference type="Proteomes" id="UP001240157"/>
    </source>
</evidence>
<keyword evidence="22" id="KW-1185">Reference proteome</keyword>
<dbReference type="EMBL" id="PZAO01000005">
    <property type="protein sequence ID" value="PTG70635.1"/>
    <property type="molecule type" value="Genomic_DNA"/>
</dbReference>
<accession>A0AAE5W9I8</accession>
<evidence type="ECO:0000256" key="11">
    <source>
        <dbReference type="ARBA" id="ARBA00022759"/>
    </source>
</evidence>
<dbReference type="GO" id="GO:0032299">
    <property type="term" value="C:ribonuclease H2 complex"/>
    <property type="evidence" value="ECO:0007669"/>
    <property type="project" value="TreeGrafter"/>
</dbReference>
<comment type="caution">
    <text evidence="19">The sequence shown here is derived from an EMBL/GenBank/DDBJ whole genome shotgun (WGS) entry which is preliminary data.</text>
</comment>
<gene>
    <name evidence="14" type="primary">rnhB</name>
    <name evidence="20" type="ORF">BU638_02250</name>
    <name evidence="19" type="ORF">BU653_00130</name>
    <name evidence="21" type="ORF">BU676_03195</name>
    <name evidence="18" type="ORF">RCF65_03555</name>
</gene>
<sequence>MKTKTIKEIEKELSRLTSLEALQQHTHYHDPRKGVQKAFERRQKMIKKNESLRLNYEKMCIYENDILTLDADALICGIDEVGRGPLAGPVVASAVVLEANHQHLGINDSKKLGKQVRAQLNESLKSQVRAWAIGEASPKEIDELNIYEATKLAMYRAIENLNIEPTHYLIDAMHLEHLQKPQQSIVKGDATSVSIAAASIIAKEYRDTLMVEYDSQFPQYDFKNNAGYGTKKHLEGLKQYGITPIHRQSFEPIKSHFSL</sequence>
<evidence type="ECO:0000256" key="8">
    <source>
        <dbReference type="ARBA" id="ARBA00022490"/>
    </source>
</evidence>
<dbReference type="GO" id="GO:0043137">
    <property type="term" value="P:DNA replication, removal of RNA primer"/>
    <property type="evidence" value="ECO:0007669"/>
    <property type="project" value="TreeGrafter"/>
</dbReference>
<evidence type="ECO:0000313" key="23">
    <source>
        <dbReference type="Proteomes" id="UP000242144"/>
    </source>
</evidence>
<name>A0AAE5W9I8_STACR</name>
<dbReference type="CDD" id="cd07182">
    <property type="entry name" value="RNase_HII_bacteria_HII_like"/>
    <property type="match status" value="1"/>
</dbReference>
<dbReference type="GO" id="GO:0005737">
    <property type="term" value="C:cytoplasm"/>
    <property type="evidence" value="ECO:0007669"/>
    <property type="project" value="UniProtKB-SubCell"/>
</dbReference>
<dbReference type="Pfam" id="PF01351">
    <property type="entry name" value="RNase_HII"/>
    <property type="match status" value="1"/>
</dbReference>
<dbReference type="NCBIfam" id="NF000594">
    <property type="entry name" value="PRK00015.1-1"/>
    <property type="match status" value="1"/>
</dbReference>
<feature type="binding site" evidence="14 15">
    <location>
        <position position="80"/>
    </location>
    <ligand>
        <name>a divalent metal cation</name>
        <dbReference type="ChEBI" id="CHEBI:60240"/>
    </ligand>
</feature>
<dbReference type="GO" id="GO:0003723">
    <property type="term" value="F:RNA binding"/>
    <property type="evidence" value="ECO:0007669"/>
    <property type="project" value="UniProtKB-UniRule"/>
</dbReference>
<reference evidence="19" key="2">
    <citation type="submission" date="2018-03" db="EMBL/GenBank/DDBJ databases">
        <authorList>
            <person name="Naushad S."/>
        </authorList>
    </citation>
    <scope>NUCLEOTIDE SEQUENCE</scope>
    <source>
        <strain evidence="20">SNUC 105</strain>
        <strain evidence="21">SNUC 1363</strain>
        <strain evidence="19">SNUC 505</strain>
    </source>
</reference>
<comment type="cofactor">
    <cofactor evidence="14 15">
        <name>Mn(2+)</name>
        <dbReference type="ChEBI" id="CHEBI:29035"/>
    </cofactor>
    <cofactor evidence="14 15">
        <name>Mg(2+)</name>
        <dbReference type="ChEBI" id="CHEBI:18420"/>
    </cofactor>
    <text evidence="14 15">Manganese or magnesium. Binds 1 divalent metal ion per monomer in the absence of substrate. May bind a second metal ion after substrate binding.</text>
</comment>
<dbReference type="Proteomes" id="UP000242144">
    <property type="component" value="Unassembled WGS sequence"/>
</dbReference>
<dbReference type="EMBL" id="PZBZ01000001">
    <property type="protein sequence ID" value="PTG17215.1"/>
    <property type="molecule type" value="Genomic_DNA"/>
</dbReference>
<dbReference type="EMBL" id="PZCM01000002">
    <property type="protein sequence ID" value="PTG28445.1"/>
    <property type="molecule type" value="Genomic_DNA"/>
</dbReference>
<dbReference type="InterPro" id="IPR024567">
    <property type="entry name" value="RNase_HII/HIII_dom"/>
</dbReference>
<dbReference type="EMBL" id="JAVGJF010000012">
    <property type="protein sequence ID" value="MDQ7175058.1"/>
    <property type="molecule type" value="Genomic_DNA"/>
</dbReference>
<dbReference type="Proteomes" id="UP000242704">
    <property type="component" value="Unassembled WGS sequence"/>
</dbReference>
<feature type="binding site" evidence="14 15">
    <location>
        <position position="171"/>
    </location>
    <ligand>
        <name>a divalent metal cation</name>
        <dbReference type="ChEBI" id="CHEBI:60240"/>
    </ligand>
</feature>
<dbReference type="PANTHER" id="PTHR10954:SF18">
    <property type="entry name" value="RIBONUCLEASE HII"/>
    <property type="match status" value="1"/>
</dbReference>
<dbReference type="GO" id="GO:0004523">
    <property type="term" value="F:RNA-DNA hybrid ribonuclease activity"/>
    <property type="evidence" value="ECO:0007669"/>
    <property type="project" value="UniProtKB-UniRule"/>
</dbReference>
<evidence type="ECO:0000313" key="24">
    <source>
        <dbReference type="Proteomes" id="UP000242704"/>
    </source>
</evidence>
<dbReference type="Gene3D" id="3.30.420.10">
    <property type="entry name" value="Ribonuclease H-like superfamily/Ribonuclease H"/>
    <property type="match status" value="1"/>
</dbReference>
<evidence type="ECO:0000256" key="13">
    <source>
        <dbReference type="ARBA" id="ARBA00023211"/>
    </source>
</evidence>
<dbReference type="RefSeq" id="WP_037573308.1">
    <property type="nucleotide sequence ID" value="NZ_BMDK01000001.1"/>
</dbReference>
<dbReference type="GO" id="GO:0030145">
    <property type="term" value="F:manganese ion binding"/>
    <property type="evidence" value="ECO:0007669"/>
    <property type="project" value="UniProtKB-UniRule"/>
</dbReference>
<keyword evidence="9 14" id="KW-0540">Nuclease</keyword>
<evidence type="ECO:0000256" key="15">
    <source>
        <dbReference type="PROSITE-ProRule" id="PRU01319"/>
    </source>
</evidence>
<dbReference type="PROSITE" id="PS51975">
    <property type="entry name" value="RNASE_H_2"/>
    <property type="match status" value="1"/>
</dbReference>
<evidence type="ECO:0000313" key="18">
    <source>
        <dbReference type="EMBL" id="MDQ7175058.1"/>
    </source>
</evidence>
<evidence type="ECO:0000313" key="19">
    <source>
        <dbReference type="EMBL" id="PTG17215.1"/>
    </source>
</evidence>
<evidence type="ECO:0000256" key="3">
    <source>
        <dbReference type="ARBA" id="ARBA00004065"/>
    </source>
</evidence>
<dbReference type="PANTHER" id="PTHR10954">
    <property type="entry name" value="RIBONUCLEASE H2 SUBUNIT A"/>
    <property type="match status" value="1"/>
</dbReference>
<evidence type="ECO:0000256" key="14">
    <source>
        <dbReference type="HAMAP-Rule" id="MF_00052"/>
    </source>
</evidence>
<dbReference type="AlphaFoldDB" id="A0AAE5W9I8"/>
<dbReference type="InterPro" id="IPR012337">
    <property type="entry name" value="RNaseH-like_sf"/>
</dbReference>
<dbReference type="NCBIfam" id="NF000595">
    <property type="entry name" value="PRK00015.1-3"/>
    <property type="match status" value="1"/>
</dbReference>
<comment type="catalytic activity">
    <reaction evidence="1 14 15 16">
        <text>Endonucleolytic cleavage to 5'-phosphomonoester.</text>
        <dbReference type="EC" id="3.1.26.4"/>
    </reaction>
</comment>
<evidence type="ECO:0000313" key="20">
    <source>
        <dbReference type="EMBL" id="PTG28445.1"/>
    </source>
</evidence>
<dbReference type="HAMAP" id="MF_00052_B">
    <property type="entry name" value="RNase_HII_B"/>
    <property type="match status" value="1"/>
</dbReference>
<dbReference type="FunFam" id="3.30.420.10:FF:000006">
    <property type="entry name" value="Ribonuclease HII"/>
    <property type="match status" value="1"/>
</dbReference>
<keyword evidence="10 14" id="KW-0479">Metal-binding</keyword>
<keyword evidence="13 14" id="KW-0464">Manganese</keyword>
<dbReference type="Proteomes" id="UP001240157">
    <property type="component" value="Unassembled WGS sequence"/>
</dbReference>
<evidence type="ECO:0000256" key="16">
    <source>
        <dbReference type="RuleBase" id="RU003515"/>
    </source>
</evidence>
<comment type="function">
    <text evidence="3 14 16">Endonuclease that specifically degrades the RNA of RNA-DNA hybrids.</text>
</comment>
<dbReference type="Proteomes" id="UP000242008">
    <property type="component" value="Unassembled WGS sequence"/>
</dbReference>
<evidence type="ECO:0000256" key="4">
    <source>
        <dbReference type="ARBA" id="ARBA00004496"/>
    </source>
</evidence>
<comment type="cofactor">
    <cofactor evidence="2">
        <name>Mg(2+)</name>
        <dbReference type="ChEBI" id="CHEBI:18420"/>
    </cofactor>
</comment>
<feature type="domain" description="RNase H type-2" evidence="17">
    <location>
        <begin position="73"/>
        <end position="259"/>
    </location>
</feature>
<dbReference type="InterPro" id="IPR022898">
    <property type="entry name" value="RNase_HII"/>
</dbReference>
<evidence type="ECO:0000256" key="2">
    <source>
        <dbReference type="ARBA" id="ARBA00001946"/>
    </source>
</evidence>
<dbReference type="InterPro" id="IPR001352">
    <property type="entry name" value="RNase_HII/HIII"/>
</dbReference>
<evidence type="ECO:0000256" key="10">
    <source>
        <dbReference type="ARBA" id="ARBA00022723"/>
    </source>
</evidence>
<proteinExistence type="inferred from homology"/>
<evidence type="ECO:0000256" key="6">
    <source>
        <dbReference type="ARBA" id="ARBA00012180"/>
    </source>
</evidence>
<reference evidence="18 25" key="3">
    <citation type="submission" date="2023-08" db="EMBL/GenBank/DDBJ databases">
        <title>Whole genome sequencing of Staphylococcus chromogenes NNSch 2386.</title>
        <authorList>
            <person name="Kropotov V.S."/>
            <person name="Boriskina E.V."/>
            <person name="Gordinskaya N.A."/>
            <person name="Shkurkina I.S."/>
            <person name="Kryazhev D.V."/>
            <person name="Alekseeva A.E."/>
            <person name="Makhova M.A."/>
        </authorList>
    </citation>
    <scope>NUCLEOTIDE SEQUENCE [LARGE SCALE GENOMIC DNA]</scope>
    <source>
        <strain evidence="18 25">NNSch 2386</strain>
    </source>
</reference>
<keyword evidence="12 14" id="KW-0378">Hydrolase</keyword>
<evidence type="ECO:0000256" key="9">
    <source>
        <dbReference type="ARBA" id="ARBA00022722"/>
    </source>
</evidence>
<evidence type="ECO:0000313" key="22">
    <source>
        <dbReference type="Proteomes" id="UP000242008"/>
    </source>
</evidence>
<feature type="binding site" evidence="14 15">
    <location>
        <position position="79"/>
    </location>
    <ligand>
        <name>a divalent metal cation</name>
        <dbReference type="ChEBI" id="CHEBI:60240"/>
    </ligand>
</feature>
<keyword evidence="11 14" id="KW-0255">Endonuclease</keyword>
<keyword evidence="8 14" id="KW-0963">Cytoplasm</keyword>
<dbReference type="EC" id="3.1.26.4" evidence="6 14"/>
<protein>
    <recommendedName>
        <fullName evidence="7 14">Ribonuclease HII</fullName>
        <shortName evidence="14">RNase HII</shortName>
        <ecNumber evidence="6 14">3.1.26.4</ecNumber>
    </recommendedName>
</protein>
<organism evidence="19 24">
    <name type="scientific">Staphylococcus chromogenes</name>
    <name type="common">Staphylococcus hyicus subsp. chromogenes</name>
    <dbReference type="NCBI Taxonomy" id="46126"/>
    <lineage>
        <taxon>Bacteria</taxon>
        <taxon>Bacillati</taxon>
        <taxon>Bacillota</taxon>
        <taxon>Bacilli</taxon>
        <taxon>Bacillales</taxon>
        <taxon>Staphylococcaceae</taxon>
        <taxon>Staphylococcus</taxon>
    </lineage>
</organism>